<dbReference type="Proteomes" id="UP000177913">
    <property type="component" value="Unassembled WGS sequence"/>
</dbReference>
<organism evidence="9 10">
    <name type="scientific">Candidatus Roizmanbacteria bacterium RIFCSPHIGHO2_02_FULL_38_11</name>
    <dbReference type="NCBI Taxonomy" id="1802039"/>
    <lineage>
        <taxon>Bacteria</taxon>
        <taxon>Candidatus Roizmaniibacteriota</taxon>
    </lineage>
</organism>
<dbReference type="Gene3D" id="3.40.50.720">
    <property type="entry name" value="NAD(P)-binding Rossmann-like Domain"/>
    <property type="match status" value="1"/>
</dbReference>
<feature type="binding site" evidence="7">
    <location>
        <begin position="126"/>
        <end position="132"/>
    </location>
    <ligand>
        <name>ATP</name>
        <dbReference type="ChEBI" id="CHEBI:30616"/>
    </ligand>
</feature>
<dbReference type="Gene3D" id="3.90.190.20">
    <property type="entry name" value="Mur ligase, C-terminal domain"/>
    <property type="match status" value="1"/>
</dbReference>
<keyword evidence="3 7" id="KW-0963">Cytoplasm</keyword>
<dbReference type="SUPFAM" id="SSF53244">
    <property type="entry name" value="MurD-like peptide ligases, peptide-binding domain"/>
    <property type="match status" value="1"/>
</dbReference>
<dbReference type="SUPFAM" id="SSF53623">
    <property type="entry name" value="MurD-like peptide ligases, catalytic domain"/>
    <property type="match status" value="1"/>
</dbReference>
<evidence type="ECO:0000256" key="5">
    <source>
        <dbReference type="ARBA" id="ARBA00022741"/>
    </source>
</evidence>
<evidence type="ECO:0000259" key="8">
    <source>
        <dbReference type="Pfam" id="PF08245"/>
    </source>
</evidence>
<feature type="domain" description="Mur ligase central" evidence="8">
    <location>
        <begin position="124"/>
        <end position="247"/>
    </location>
</feature>
<dbReference type="InterPro" id="IPR013221">
    <property type="entry name" value="Mur_ligase_cen"/>
</dbReference>
<dbReference type="NCBIfam" id="TIGR01087">
    <property type="entry name" value="murD"/>
    <property type="match status" value="1"/>
</dbReference>
<keyword evidence="7" id="KW-0131">Cell cycle</keyword>
<dbReference type="Pfam" id="PF21799">
    <property type="entry name" value="MurD-like_N"/>
    <property type="match status" value="1"/>
</dbReference>
<comment type="subcellular location">
    <subcellularLocation>
        <location evidence="1 7">Cytoplasm</location>
    </subcellularLocation>
</comment>
<evidence type="ECO:0000256" key="6">
    <source>
        <dbReference type="ARBA" id="ARBA00022840"/>
    </source>
</evidence>
<dbReference type="EC" id="6.3.2.9" evidence="7"/>
<dbReference type="GO" id="GO:0008360">
    <property type="term" value="P:regulation of cell shape"/>
    <property type="evidence" value="ECO:0007669"/>
    <property type="project" value="UniProtKB-KW"/>
</dbReference>
<comment type="catalytic activity">
    <reaction evidence="7">
        <text>UDP-N-acetyl-alpha-D-muramoyl-L-alanine + D-glutamate + ATP = UDP-N-acetyl-alpha-D-muramoyl-L-alanyl-D-glutamate + ADP + phosphate + H(+)</text>
        <dbReference type="Rhea" id="RHEA:16429"/>
        <dbReference type="ChEBI" id="CHEBI:15378"/>
        <dbReference type="ChEBI" id="CHEBI:29986"/>
        <dbReference type="ChEBI" id="CHEBI:30616"/>
        <dbReference type="ChEBI" id="CHEBI:43474"/>
        <dbReference type="ChEBI" id="CHEBI:83898"/>
        <dbReference type="ChEBI" id="CHEBI:83900"/>
        <dbReference type="ChEBI" id="CHEBI:456216"/>
        <dbReference type="EC" id="6.3.2.9"/>
    </reaction>
</comment>
<keyword evidence="7" id="KW-0133">Cell shape</keyword>
<dbReference type="PANTHER" id="PTHR43692">
    <property type="entry name" value="UDP-N-ACETYLMURAMOYLALANINE--D-GLUTAMATE LIGASE"/>
    <property type="match status" value="1"/>
</dbReference>
<dbReference type="Pfam" id="PF08245">
    <property type="entry name" value="Mur_ligase_M"/>
    <property type="match status" value="1"/>
</dbReference>
<keyword evidence="5 7" id="KW-0547">Nucleotide-binding</keyword>
<gene>
    <name evidence="7" type="primary">murD</name>
    <name evidence="9" type="ORF">A3C25_03900</name>
</gene>
<dbReference type="GO" id="GO:0005737">
    <property type="term" value="C:cytoplasm"/>
    <property type="evidence" value="ECO:0007669"/>
    <property type="project" value="UniProtKB-SubCell"/>
</dbReference>
<name>A0A1F7H0W9_9BACT</name>
<dbReference type="SUPFAM" id="SSF51984">
    <property type="entry name" value="MurCD N-terminal domain"/>
    <property type="match status" value="1"/>
</dbReference>
<evidence type="ECO:0000256" key="7">
    <source>
        <dbReference type="HAMAP-Rule" id="MF_00639"/>
    </source>
</evidence>
<keyword evidence="4 7" id="KW-0436">Ligase</keyword>
<reference evidence="9 10" key="1">
    <citation type="journal article" date="2016" name="Nat. Commun.">
        <title>Thousands of microbial genomes shed light on interconnected biogeochemical processes in an aquifer system.</title>
        <authorList>
            <person name="Anantharaman K."/>
            <person name="Brown C.T."/>
            <person name="Hug L.A."/>
            <person name="Sharon I."/>
            <person name="Castelle C.J."/>
            <person name="Probst A.J."/>
            <person name="Thomas B.C."/>
            <person name="Singh A."/>
            <person name="Wilkins M.J."/>
            <person name="Karaoz U."/>
            <person name="Brodie E.L."/>
            <person name="Williams K.H."/>
            <person name="Hubbard S.S."/>
            <person name="Banfield J.F."/>
        </authorList>
    </citation>
    <scope>NUCLEOTIDE SEQUENCE [LARGE SCALE GENOMIC DNA]</scope>
</reference>
<dbReference type="InterPro" id="IPR036615">
    <property type="entry name" value="Mur_ligase_C_dom_sf"/>
</dbReference>
<keyword evidence="7" id="KW-0132">Cell division</keyword>
<evidence type="ECO:0000256" key="3">
    <source>
        <dbReference type="ARBA" id="ARBA00022490"/>
    </source>
</evidence>
<dbReference type="InterPro" id="IPR036565">
    <property type="entry name" value="Mur-like_cat_sf"/>
</dbReference>
<accession>A0A1F7H0W9</accession>
<keyword evidence="7" id="KW-0961">Cell wall biogenesis/degradation</keyword>
<comment type="function">
    <text evidence="7">Cell wall formation. Catalyzes the addition of glutamate to the nucleotide precursor UDP-N-acetylmuramoyl-L-alanine (UMA).</text>
</comment>
<protein>
    <recommendedName>
        <fullName evidence="7">UDP-N-acetylmuramoylalanine--D-glutamate ligase</fullName>
        <ecNumber evidence="7">6.3.2.9</ecNumber>
    </recommendedName>
    <alternativeName>
        <fullName evidence="7">D-glutamic acid-adding enzyme</fullName>
    </alternativeName>
    <alternativeName>
        <fullName evidence="7">UDP-N-acetylmuramoyl-L-alanyl-D-glutamate synthetase</fullName>
    </alternativeName>
</protein>
<dbReference type="GO" id="GO:0051301">
    <property type="term" value="P:cell division"/>
    <property type="evidence" value="ECO:0007669"/>
    <property type="project" value="UniProtKB-KW"/>
</dbReference>
<dbReference type="HAMAP" id="MF_00639">
    <property type="entry name" value="MurD"/>
    <property type="match status" value="1"/>
</dbReference>
<proteinExistence type="inferred from homology"/>
<evidence type="ECO:0000313" key="10">
    <source>
        <dbReference type="Proteomes" id="UP000177913"/>
    </source>
</evidence>
<evidence type="ECO:0000313" key="9">
    <source>
        <dbReference type="EMBL" id="OGK24831.1"/>
    </source>
</evidence>
<evidence type="ECO:0000256" key="1">
    <source>
        <dbReference type="ARBA" id="ARBA00004496"/>
    </source>
</evidence>
<dbReference type="InterPro" id="IPR005762">
    <property type="entry name" value="MurD"/>
</dbReference>
<evidence type="ECO:0000256" key="4">
    <source>
        <dbReference type="ARBA" id="ARBA00022598"/>
    </source>
</evidence>
<dbReference type="UniPathway" id="UPA00219"/>
<comment type="similarity">
    <text evidence="7">Belongs to the MurCDEF family.</text>
</comment>
<dbReference type="PANTHER" id="PTHR43692:SF1">
    <property type="entry name" value="UDP-N-ACETYLMURAMOYLALANINE--D-GLUTAMATE LIGASE"/>
    <property type="match status" value="1"/>
</dbReference>
<keyword evidence="6 7" id="KW-0067">ATP-binding</keyword>
<dbReference type="EMBL" id="MFZO01000027">
    <property type="protein sequence ID" value="OGK24831.1"/>
    <property type="molecule type" value="Genomic_DNA"/>
</dbReference>
<sequence length="450" mass="50538">MADLIERLKTQFKAKKVLVVGLGLQGGGVGVAKFFAQIGAKVKVTDKKTRQQLNQSINKLIAFDISYTLGRHELSDFLESDIIFKAPKMRWDDPLIRAAQEKGITVEMETSFFSELCPAPIIGITGTRGKSTTTMMIYEILKKYSGRIVHLAGNIPQTSTIQLLNSIHKKDLVVMELSSWQLSGFHRKKISPHIAVLTNFYPDHLDYYKSMDEFLFDKKAIYLYQKSKDYLIANKSLKEIVAKDIKEGKNIYFSSSDFPGNLLHLKGVHNKENAAATLAVAKILNLDLYRCIDTLTYFKGLPYRQEIIAEKGGVVFINDTTSTTPTAAIKALETFSSYSIVLILGGNSKRLPANVLIDRLTDTYKIVLLKGSFTDEIITELKYKFPGKITIPYDNLEAAVKKAYDLAKQKLAIDKRSACVLFSPGATSFAMFNNEFHRGDEFNRIVKVLK</sequence>
<dbReference type="Gene3D" id="3.40.1190.10">
    <property type="entry name" value="Mur-like, catalytic domain"/>
    <property type="match status" value="1"/>
</dbReference>
<dbReference type="GO" id="GO:0008764">
    <property type="term" value="F:UDP-N-acetylmuramoylalanine-D-glutamate ligase activity"/>
    <property type="evidence" value="ECO:0007669"/>
    <property type="project" value="UniProtKB-UniRule"/>
</dbReference>
<dbReference type="AlphaFoldDB" id="A0A1F7H0W9"/>
<keyword evidence="7" id="KW-0573">Peptidoglycan synthesis</keyword>
<dbReference type="GO" id="GO:0071555">
    <property type="term" value="P:cell wall organization"/>
    <property type="evidence" value="ECO:0007669"/>
    <property type="project" value="UniProtKB-KW"/>
</dbReference>
<dbReference type="GO" id="GO:0005524">
    <property type="term" value="F:ATP binding"/>
    <property type="evidence" value="ECO:0007669"/>
    <property type="project" value="UniProtKB-UniRule"/>
</dbReference>
<comment type="pathway">
    <text evidence="2 7">Cell wall biogenesis; peptidoglycan biosynthesis.</text>
</comment>
<comment type="caution">
    <text evidence="9">The sequence shown here is derived from an EMBL/GenBank/DDBJ whole genome shotgun (WGS) entry which is preliminary data.</text>
</comment>
<evidence type="ECO:0000256" key="2">
    <source>
        <dbReference type="ARBA" id="ARBA00004752"/>
    </source>
</evidence>
<dbReference type="GO" id="GO:0009252">
    <property type="term" value="P:peptidoglycan biosynthetic process"/>
    <property type="evidence" value="ECO:0007669"/>
    <property type="project" value="UniProtKB-UniRule"/>
</dbReference>